<dbReference type="Pfam" id="PF07947">
    <property type="entry name" value="YhhN"/>
    <property type="match status" value="1"/>
</dbReference>
<feature type="transmembrane region" description="Helical" evidence="6">
    <location>
        <begin position="59"/>
        <end position="76"/>
    </location>
</feature>
<dbReference type="GO" id="GO:0016020">
    <property type="term" value="C:membrane"/>
    <property type="evidence" value="ECO:0007669"/>
    <property type="project" value="UniProtKB-SubCell"/>
</dbReference>
<dbReference type="EMBL" id="NIVX01000031">
    <property type="protein sequence ID" value="OWQ77561.1"/>
    <property type="molecule type" value="Genomic_DNA"/>
</dbReference>
<comment type="similarity">
    <text evidence="2">Belongs to the TMEM86 family.</text>
</comment>
<evidence type="ECO:0000256" key="2">
    <source>
        <dbReference type="ARBA" id="ARBA00007375"/>
    </source>
</evidence>
<evidence type="ECO:0000256" key="1">
    <source>
        <dbReference type="ARBA" id="ARBA00004141"/>
    </source>
</evidence>
<dbReference type="PANTHER" id="PTHR31885:SF6">
    <property type="entry name" value="GH04784P"/>
    <property type="match status" value="1"/>
</dbReference>
<comment type="subcellular location">
    <subcellularLocation>
        <location evidence="1">Membrane</location>
        <topology evidence="1">Multi-pass membrane protein</topology>
    </subcellularLocation>
</comment>
<gene>
    <name evidence="7" type="ORF">CEE63_03905</name>
</gene>
<sequence>MTARVRDVGILLMAVLAIIGAFLHGDGRWLHWLAKPATTLLIAAIAWRVRDPARPSYRRAVLAGMLLSCVGDIALMLPMDAFVPGLVAFLLAHLCYIVAFREGLRAGRGLLAASILLGAFAVLNVLGLWPHLPAPMRMPVLAYVMVLASMAVLALARQWRRPQPAAVEASSARWAAVGALLFVASDSLLAWDRFAGGLPLAILLVLSTYYGAQYAIARSVKQQKGDGGD</sequence>
<evidence type="ECO:0000256" key="5">
    <source>
        <dbReference type="ARBA" id="ARBA00023136"/>
    </source>
</evidence>
<feature type="transmembrane region" description="Helical" evidence="6">
    <location>
        <begin position="141"/>
        <end position="159"/>
    </location>
</feature>
<reference evidence="7 8" key="1">
    <citation type="submission" date="2017-06" db="EMBL/GenBank/DDBJ databases">
        <authorList>
            <person name="Kim H.J."/>
            <person name="Triplett B.A."/>
        </authorList>
    </citation>
    <scope>NUCLEOTIDE SEQUENCE [LARGE SCALE GENOMIC DNA]</scope>
    <source>
        <strain evidence="7 8">594</strain>
    </source>
</reference>
<name>A0A246ICK6_STEMA</name>
<evidence type="ECO:0000256" key="6">
    <source>
        <dbReference type="SAM" id="Phobius"/>
    </source>
</evidence>
<dbReference type="PANTHER" id="PTHR31885">
    <property type="entry name" value="GH04784P"/>
    <property type="match status" value="1"/>
</dbReference>
<feature type="transmembrane region" description="Helical" evidence="6">
    <location>
        <begin position="171"/>
        <end position="191"/>
    </location>
</feature>
<organism evidence="7 8">
    <name type="scientific">Stenotrophomonas maltophilia</name>
    <name type="common">Pseudomonas maltophilia</name>
    <name type="synonym">Xanthomonas maltophilia</name>
    <dbReference type="NCBI Taxonomy" id="40324"/>
    <lineage>
        <taxon>Bacteria</taxon>
        <taxon>Pseudomonadati</taxon>
        <taxon>Pseudomonadota</taxon>
        <taxon>Gammaproteobacteria</taxon>
        <taxon>Lysobacterales</taxon>
        <taxon>Lysobacteraceae</taxon>
        <taxon>Stenotrophomonas</taxon>
        <taxon>Stenotrophomonas maltophilia group</taxon>
    </lineage>
</organism>
<dbReference type="Proteomes" id="UP000197090">
    <property type="component" value="Unassembled WGS sequence"/>
</dbReference>
<evidence type="ECO:0000313" key="7">
    <source>
        <dbReference type="EMBL" id="OWQ77561.1"/>
    </source>
</evidence>
<feature type="transmembrane region" description="Helical" evidence="6">
    <location>
        <begin position="82"/>
        <end position="99"/>
    </location>
</feature>
<proteinExistence type="inferred from homology"/>
<comment type="caution">
    <text evidence="7">The sequence shown here is derived from an EMBL/GenBank/DDBJ whole genome shotgun (WGS) entry which is preliminary data.</text>
</comment>
<protein>
    <submittedName>
        <fullName evidence="7">Lysoplasmalogenase</fullName>
    </submittedName>
</protein>
<feature type="transmembrane region" description="Helical" evidence="6">
    <location>
        <begin position="7"/>
        <end position="23"/>
    </location>
</feature>
<accession>A0A246ICK6</accession>
<feature type="transmembrane region" description="Helical" evidence="6">
    <location>
        <begin position="29"/>
        <end position="47"/>
    </location>
</feature>
<feature type="transmembrane region" description="Helical" evidence="6">
    <location>
        <begin position="197"/>
        <end position="216"/>
    </location>
</feature>
<dbReference type="AlphaFoldDB" id="A0A246ICK6"/>
<dbReference type="InterPro" id="IPR012506">
    <property type="entry name" value="TMEM86B-like"/>
</dbReference>
<feature type="transmembrane region" description="Helical" evidence="6">
    <location>
        <begin position="111"/>
        <end position="129"/>
    </location>
</feature>
<evidence type="ECO:0000256" key="3">
    <source>
        <dbReference type="ARBA" id="ARBA00022692"/>
    </source>
</evidence>
<dbReference type="GO" id="GO:0016787">
    <property type="term" value="F:hydrolase activity"/>
    <property type="evidence" value="ECO:0007669"/>
    <property type="project" value="TreeGrafter"/>
</dbReference>
<keyword evidence="3 6" id="KW-0812">Transmembrane</keyword>
<evidence type="ECO:0000256" key="4">
    <source>
        <dbReference type="ARBA" id="ARBA00022989"/>
    </source>
</evidence>
<dbReference type="RefSeq" id="WP_088496459.1">
    <property type="nucleotide sequence ID" value="NZ_JAJNEH010000029.1"/>
</dbReference>
<evidence type="ECO:0000313" key="8">
    <source>
        <dbReference type="Proteomes" id="UP000197090"/>
    </source>
</evidence>
<keyword evidence="4 6" id="KW-1133">Transmembrane helix</keyword>
<keyword evidence="5 6" id="KW-0472">Membrane</keyword>